<evidence type="ECO:0000313" key="2">
    <source>
        <dbReference type="Proteomes" id="UP000054166"/>
    </source>
</evidence>
<name>A0A0C3BLJ6_PILCF</name>
<dbReference type="OrthoDB" id="2585179at2759"/>
<reference evidence="2" key="2">
    <citation type="submission" date="2015-01" db="EMBL/GenBank/DDBJ databases">
        <title>Evolutionary Origins and Diversification of the Mycorrhizal Mutualists.</title>
        <authorList>
            <consortium name="DOE Joint Genome Institute"/>
            <consortium name="Mycorrhizal Genomics Consortium"/>
            <person name="Kohler A."/>
            <person name="Kuo A."/>
            <person name="Nagy L.G."/>
            <person name="Floudas D."/>
            <person name="Copeland A."/>
            <person name="Barry K.W."/>
            <person name="Cichocki N."/>
            <person name="Veneault-Fourrey C."/>
            <person name="LaButti K."/>
            <person name="Lindquist E.A."/>
            <person name="Lipzen A."/>
            <person name="Lundell T."/>
            <person name="Morin E."/>
            <person name="Murat C."/>
            <person name="Riley R."/>
            <person name="Ohm R."/>
            <person name="Sun H."/>
            <person name="Tunlid A."/>
            <person name="Henrissat B."/>
            <person name="Grigoriev I.V."/>
            <person name="Hibbett D.S."/>
            <person name="Martin F."/>
        </authorList>
    </citation>
    <scope>NUCLEOTIDE SEQUENCE [LARGE SCALE GENOMIC DNA]</scope>
    <source>
        <strain evidence="2">F 1598</strain>
    </source>
</reference>
<dbReference type="AlphaFoldDB" id="A0A0C3BLJ6"/>
<organism evidence="1 2">
    <name type="scientific">Piloderma croceum (strain F 1598)</name>
    <dbReference type="NCBI Taxonomy" id="765440"/>
    <lineage>
        <taxon>Eukaryota</taxon>
        <taxon>Fungi</taxon>
        <taxon>Dikarya</taxon>
        <taxon>Basidiomycota</taxon>
        <taxon>Agaricomycotina</taxon>
        <taxon>Agaricomycetes</taxon>
        <taxon>Agaricomycetidae</taxon>
        <taxon>Atheliales</taxon>
        <taxon>Atheliaceae</taxon>
        <taxon>Piloderma</taxon>
    </lineage>
</organism>
<dbReference type="EMBL" id="KN832979">
    <property type="protein sequence ID" value="KIM87323.1"/>
    <property type="molecule type" value="Genomic_DNA"/>
</dbReference>
<proteinExistence type="predicted"/>
<evidence type="ECO:0000313" key="1">
    <source>
        <dbReference type="EMBL" id="KIM87323.1"/>
    </source>
</evidence>
<keyword evidence="2" id="KW-1185">Reference proteome</keyword>
<dbReference type="InParanoid" id="A0A0C3BLJ6"/>
<dbReference type="HOGENOM" id="CLU_162870_0_0_1"/>
<reference evidence="1 2" key="1">
    <citation type="submission" date="2014-04" db="EMBL/GenBank/DDBJ databases">
        <authorList>
            <consortium name="DOE Joint Genome Institute"/>
            <person name="Kuo A."/>
            <person name="Tarkka M."/>
            <person name="Buscot F."/>
            <person name="Kohler A."/>
            <person name="Nagy L.G."/>
            <person name="Floudas D."/>
            <person name="Copeland A."/>
            <person name="Barry K.W."/>
            <person name="Cichocki N."/>
            <person name="Veneault-Fourrey C."/>
            <person name="LaButti K."/>
            <person name="Lindquist E.A."/>
            <person name="Lipzen A."/>
            <person name="Lundell T."/>
            <person name="Morin E."/>
            <person name="Murat C."/>
            <person name="Sun H."/>
            <person name="Tunlid A."/>
            <person name="Henrissat B."/>
            <person name="Grigoriev I.V."/>
            <person name="Hibbett D.S."/>
            <person name="Martin F."/>
            <person name="Nordberg H.P."/>
            <person name="Cantor M.N."/>
            <person name="Hua S.X."/>
        </authorList>
    </citation>
    <scope>NUCLEOTIDE SEQUENCE [LARGE SCALE GENOMIC DNA]</scope>
    <source>
        <strain evidence="1 2">F 1598</strain>
    </source>
</reference>
<protein>
    <submittedName>
        <fullName evidence="1">Uncharacterized protein</fullName>
    </submittedName>
</protein>
<sequence>MQALDHTANIYLAVSLSPSSLYLQNPSTLSSTHPSITHVGQVGQMADVQLFSIPRDEWDRAQIDILETLNSQQGISRVDVQTAKQRAKRGGDEL</sequence>
<dbReference type="Proteomes" id="UP000054166">
    <property type="component" value="Unassembled WGS sequence"/>
</dbReference>
<gene>
    <name evidence="1" type="ORF">PILCRDRAFT_814812</name>
</gene>
<accession>A0A0C3BLJ6</accession>